<reference evidence="2" key="1">
    <citation type="journal article" date="2021" name="Mol. Plant Microbe Interact.">
        <title>Complete Genome Sequence of the Plant-Pathogenic Fungus Colletotrichum lupini.</title>
        <authorList>
            <person name="Baroncelli R."/>
            <person name="Pensec F."/>
            <person name="Da Lio D."/>
            <person name="Boufleur T."/>
            <person name="Vicente I."/>
            <person name="Sarrocco S."/>
            <person name="Picot A."/>
            <person name="Baraldi E."/>
            <person name="Sukno S."/>
            <person name="Thon M."/>
            <person name="Le Floch G."/>
        </authorList>
    </citation>
    <scope>NUCLEOTIDE SEQUENCE</scope>
    <source>
        <strain evidence="2">IMI 504893</strain>
    </source>
</reference>
<gene>
    <name evidence="2" type="ORF">CLUP02_14806</name>
</gene>
<sequence>MRTPPATAGRSRDRASNGMLRRQVAKWPAVEGKGPRKRTSVVPRSTATGFS</sequence>
<dbReference type="RefSeq" id="XP_049150878.1">
    <property type="nucleotide sequence ID" value="XM_049293732.1"/>
</dbReference>
<evidence type="ECO:0000256" key="1">
    <source>
        <dbReference type="SAM" id="MobiDB-lite"/>
    </source>
</evidence>
<dbReference type="EMBL" id="CP019480">
    <property type="protein sequence ID" value="UQC89277.1"/>
    <property type="molecule type" value="Genomic_DNA"/>
</dbReference>
<dbReference type="Proteomes" id="UP000830671">
    <property type="component" value="Chromosome 8"/>
</dbReference>
<protein>
    <submittedName>
        <fullName evidence="2">Uncharacterized protein</fullName>
    </submittedName>
</protein>
<accession>A0A9Q8T523</accession>
<dbReference type="KEGG" id="clup:CLUP02_14806"/>
<dbReference type="GeneID" id="73348742"/>
<name>A0A9Q8T523_9PEZI</name>
<dbReference type="AlphaFoldDB" id="A0A9Q8T523"/>
<organism evidence="2 3">
    <name type="scientific">Colletotrichum lupini</name>
    <dbReference type="NCBI Taxonomy" id="145971"/>
    <lineage>
        <taxon>Eukaryota</taxon>
        <taxon>Fungi</taxon>
        <taxon>Dikarya</taxon>
        <taxon>Ascomycota</taxon>
        <taxon>Pezizomycotina</taxon>
        <taxon>Sordariomycetes</taxon>
        <taxon>Hypocreomycetidae</taxon>
        <taxon>Glomerellales</taxon>
        <taxon>Glomerellaceae</taxon>
        <taxon>Colletotrichum</taxon>
        <taxon>Colletotrichum acutatum species complex</taxon>
    </lineage>
</organism>
<keyword evidence="3" id="KW-1185">Reference proteome</keyword>
<proteinExistence type="predicted"/>
<feature type="region of interest" description="Disordered" evidence="1">
    <location>
        <begin position="1"/>
        <end position="51"/>
    </location>
</feature>
<feature type="compositionally biased region" description="Polar residues" evidence="1">
    <location>
        <begin position="42"/>
        <end position="51"/>
    </location>
</feature>
<evidence type="ECO:0000313" key="3">
    <source>
        <dbReference type="Proteomes" id="UP000830671"/>
    </source>
</evidence>
<evidence type="ECO:0000313" key="2">
    <source>
        <dbReference type="EMBL" id="UQC89277.1"/>
    </source>
</evidence>